<dbReference type="Pfam" id="PF14833">
    <property type="entry name" value="NAD_binding_11"/>
    <property type="match status" value="1"/>
</dbReference>
<organism evidence="7 8">
    <name type="scientific">Nesterenkonia xinjiangensis</name>
    <dbReference type="NCBI Taxonomy" id="225327"/>
    <lineage>
        <taxon>Bacteria</taxon>
        <taxon>Bacillati</taxon>
        <taxon>Actinomycetota</taxon>
        <taxon>Actinomycetes</taxon>
        <taxon>Micrococcales</taxon>
        <taxon>Micrococcaceae</taxon>
        <taxon>Nesterenkonia</taxon>
    </lineage>
</organism>
<dbReference type="PANTHER" id="PTHR43060">
    <property type="entry name" value="3-HYDROXYISOBUTYRATE DEHYDROGENASE-LIKE 1, MITOCHONDRIAL-RELATED"/>
    <property type="match status" value="1"/>
</dbReference>
<feature type="active site" evidence="4">
    <location>
        <position position="169"/>
    </location>
</feature>
<dbReference type="InterPro" id="IPR008927">
    <property type="entry name" value="6-PGluconate_DH-like_C_sf"/>
</dbReference>
<dbReference type="InterPro" id="IPR006115">
    <property type="entry name" value="6PGDH_NADP-bd"/>
</dbReference>
<dbReference type="InterPro" id="IPR036291">
    <property type="entry name" value="NAD(P)-bd_dom_sf"/>
</dbReference>
<keyword evidence="8" id="KW-1185">Reference proteome</keyword>
<sequence length="288" mass="30112">MRIGFIGLGVMGAPMALNLLKAGHTLTVHRVRERHQGLLEAGAVAADSPQEVAEKSQVIVLMLPDTPDVEKAVIGADGVLSGLQEGSLVIDMSSISPVVTKDVAASVRRAGGEYIDAPVSGGEAGAREGALTIFLGGSEAVVEEAMPLFQTLGKNITHMGEVGAGQATKVVNQIIVGLTIEAVAEGLSVAEASGIDAGKAREALSGGFASSRILEMHGQRMVNRTFDPGFRIRLHRKDLGLALAAAEHHGVELPGIEVVARQMDKALAKDWGELDHAALFRLIAERDV</sequence>
<name>A0A7Z0GNC9_9MICC</name>
<evidence type="ECO:0000313" key="7">
    <source>
        <dbReference type="EMBL" id="NYJ79075.1"/>
    </source>
</evidence>
<feature type="domain" description="3-hydroxyisobutyrate dehydrogenase-like NAD-binding" evidence="6">
    <location>
        <begin position="163"/>
        <end position="282"/>
    </location>
</feature>
<dbReference type="PROSITE" id="PS00895">
    <property type="entry name" value="3_HYDROXYISOBUT_DH"/>
    <property type="match status" value="1"/>
</dbReference>
<dbReference type="GO" id="GO:0050661">
    <property type="term" value="F:NADP binding"/>
    <property type="evidence" value="ECO:0007669"/>
    <property type="project" value="InterPro"/>
</dbReference>
<evidence type="ECO:0000256" key="4">
    <source>
        <dbReference type="PIRSR" id="PIRSR000103-1"/>
    </source>
</evidence>
<dbReference type="Gene3D" id="3.40.50.720">
    <property type="entry name" value="NAD(P)-binding Rossmann-like Domain"/>
    <property type="match status" value="1"/>
</dbReference>
<dbReference type="EC" id="1.1.1.60" evidence="7"/>
<evidence type="ECO:0000259" key="6">
    <source>
        <dbReference type="Pfam" id="PF14833"/>
    </source>
</evidence>
<dbReference type="GO" id="GO:0051287">
    <property type="term" value="F:NAD binding"/>
    <property type="evidence" value="ECO:0007669"/>
    <property type="project" value="InterPro"/>
</dbReference>
<evidence type="ECO:0000259" key="5">
    <source>
        <dbReference type="Pfam" id="PF03446"/>
    </source>
</evidence>
<dbReference type="AlphaFoldDB" id="A0A7Z0GNC9"/>
<dbReference type="Proteomes" id="UP000535437">
    <property type="component" value="Unassembled WGS sequence"/>
</dbReference>
<dbReference type="InterPro" id="IPR002204">
    <property type="entry name" value="3-OH-isobutyrate_DH-rel_CS"/>
</dbReference>
<feature type="domain" description="6-phosphogluconate dehydrogenase NADP-binding" evidence="5">
    <location>
        <begin position="2"/>
        <end position="160"/>
    </location>
</feature>
<dbReference type="SUPFAM" id="SSF51735">
    <property type="entry name" value="NAD(P)-binding Rossmann-fold domains"/>
    <property type="match status" value="1"/>
</dbReference>
<evidence type="ECO:0000256" key="2">
    <source>
        <dbReference type="ARBA" id="ARBA00023002"/>
    </source>
</evidence>
<dbReference type="Pfam" id="PF03446">
    <property type="entry name" value="NAD_binding_2"/>
    <property type="match status" value="1"/>
</dbReference>
<dbReference type="PANTHER" id="PTHR43060:SF15">
    <property type="entry name" value="3-HYDROXYISOBUTYRATE DEHYDROGENASE-LIKE 1, MITOCHONDRIAL-RELATED"/>
    <property type="match status" value="1"/>
</dbReference>
<keyword evidence="3" id="KW-0520">NAD</keyword>
<evidence type="ECO:0000256" key="1">
    <source>
        <dbReference type="ARBA" id="ARBA00009080"/>
    </source>
</evidence>
<proteinExistence type="inferred from homology"/>
<dbReference type="SUPFAM" id="SSF48179">
    <property type="entry name" value="6-phosphogluconate dehydrogenase C-terminal domain-like"/>
    <property type="match status" value="1"/>
</dbReference>
<dbReference type="GO" id="GO:0016054">
    <property type="term" value="P:organic acid catabolic process"/>
    <property type="evidence" value="ECO:0007669"/>
    <property type="project" value="UniProtKB-ARBA"/>
</dbReference>
<evidence type="ECO:0000313" key="8">
    <source>
        <dbReference type="Proteomes" id="UP000535437"/>
    </source>
</evidence>
<dbReference type="GO" id="GO:0008679">
    <property type="term" value="F:2-hydroxy-3-oxopropionate reductase activity"/>
    <property type="evidence" value="ECO:0007669"/>
    <property type="project" value="UniProtKB-EC"/>
</dbReference>
<dbReference type="InterPro" id="IPR015815">
    <property type="entry name" value="HIBADH-related"/>
</dbReference>
<gene>
    <name evidence="7" type="ORF">HNR09_002486</name>
</gene>
<comment type="similarity">
    <text evidence="1">Belongs to the HIBADH-related family.</text>
</comment>
<dbReference type="Gene3D" id="1.10.1040.10">
    <property type="entry name" value="N-(1-d-carboxylethyl)-l-norvaline Dehydrogenase, domain 2"/>
    <property type="match status" value="1"/>
</dbReference>
<evidence type="ECO:0000256" key="3">
    <source>
        <dbReference type="ARBA" id="ARBA00023027"/>
    </source>
</evidence>
<dbReference type="EMBL" id="JACCFY010000001">
    <property type="protein sequence ID" value="NYJ79075.1"/>
    <property type="molecule type" value="Genomic_DNA"/>
</dbReference>
<reference evidence="7 8" key="1">
    <citation type="submission" date="2020-07" db="EMBL/GenBank/DDBJ databases">
        <title>Sequencing the genomes of 1000 actinobacteria strains.</title>
        <authorList>
            <person name="Klenk H.-P."/>
        </authorList>
    </citation>
    <scope>NUCLEOTIDE SEQUENCE [LARGE SCALE GENOMIC DNA]</scope>
    <source>
        <strain evidence="7 8">DSM 15475</strain>
    </source>
</reference>
<protein>
    <submittedName>
        <fullName evidence="7">2-hydroxy-3-oxopropionate reductase</fullName>
        <ecNumber evidence="7">1.1.1.60</ecNumber>
    </submittedName>
</protein>
<keyword evidence="2 7" id="KW-0560">Oxidoreductase</keyword>
<dbReference type="InterPro" id="IPR029154">
    <property type="entry name" value="HIBADH-like_NADP-bd"/>
</dbReference>
<dbReference type="PIRSF" id="PIRSF000103">
    <property type="entry name" value="HIBADH"/>
    <property type="match status" value="1"/>
</dbReference>
<dbReference type="InterPro" id="IPR013328">
    <property type="entry name" value="6PGD_dom2"/>
</dbReference>
<accession>A0A7Z0GNC9</accession>
<comment type="caution">
    <text evidence="7">The sequence shown here is derived from an EMBL/GenBank/DDBJ whole genome shotgun (WGS) entry which is preliminary data.</text>
</comment>